<protein>
    <submittedName>
        <fullName evidence="2">Uncharacterized protein</fullName>
    </submittedName>
</protein>
<feature type="region of interest" description="Disordered" evidence="1">
    <location>
        <begin position="67"/>
        <end position="93"/>
    </location>
</feature>
<dbReference type="EMBL" id="JAAUHK010000185">
    <property type="protein sequence ID" value="KAF4646107.1"/>
    <property type="molecule type" value="Genomic_DNA"/>
</dbReference>
<gene>
    <name evidence="2" type="ORF">TGRH88_018940</name>
</gene>
<evidence type="ECO:0000313" key="2">
    <source>
        <dbReference type="EMBL" id="KAF4646107.1"/>
    </source>
</evidence>
<proteinExistence type="predicted"/>
<organism evidence="2 3">
    <name type="scientific">Toxoplasma gondii</name>
    <dbReference type="NCBI Taxonomy" id="5811"/>
    <lineage>
        <taxon>Eukaryota</taxon>
        <taxon>Sar</taxon>
        <taxon>Alveolata</taxon>
        <taxon>Apicomplexa</taxon>
        <taxon>Conoidasida</taxon>
        <taxon>Coccidia</taxon>
        <taxon>Eucoccidiorida</taxon>
        <taxon>Eimeriorina</taxon>
        <taxon>Sarcocystidae</taxon>
        <taxon>Toxoplasma</taxon>
    </lineage>
</organism>
<name>A0A7J6KG37_TOXGO</name>
<keyword evidence="3" id="KW-1185">Reference proteome</keyword>
<evidence type="ECO:0000256" key="1">
    <source>
        <dbReference type="SAM" id="MobiDB-lite"/>
    </source>
</evidence>
<accession>A0A7J6KG37</accession>
<dbReference type="Proteomes" id="UP000557509">
    <property type="component" value="Unassembled WGS sequence"/>
</dbReference>
<comment type="caution">
    <text evidence="2">The sequence shown here is derived from an EMBL/GenBank/DDBJ whole genome shotgun (WGS) entry which is preliminary data.</text>
</comment>
<dbReference type="AlphaFoldDB" id="A0A7J6KG37"/>
<evidence type="ECO:0000313" key="3">
    <source>
        <dbReference type="Proteomes" id="UP000557509"/>
    </source>
</evidence>
<reference evidence="2 3" key="1">
    <citation type="submission" date="2020-03" db="EMBL/GenBank/DDBJ databases">
        <title>Genome sequence of Toxoplasma gondii RH-88 strain.</title>
        <authorList>
            <person name="Lorenzi H.A."/>
            <person name="Venepally P."/>
            <person name="Rozenberg A."/>
            <person name="Sibley D."/>
        </authorList>
    </citation>
    <scope>NUCLEOTIDE SEQUENCE [LARGE SCALE GENOMIC DNA]</scope>
    <source>
        <strain evidence="2 3">RH-88</strain>
    </source>
</reference>
<sequence>MFLPIQSPVWFLRSRKFDIQSQHPCGTRYLTERHVSRKGQTSDQYHCLLFSAVDSAQDEVCSFASPPVSPSATTNLLPPVGSSGLATRRTQRL</sequence>